<feature type="compositionally biased region" description="Basic and acidic residues" evidence="1">
    <location>
        <begin position="50"/>
        <end position="63"/>
    </location>
</feature>
<dbReference type="PANTHER" id="PTHR47857">
    <property type="entry name" value="EXPRESSED PROTEIN-RELATED"/>
    <property type="match status" value="1"/>
</dbReference>
<feature type="compositionally biased region" description="Basic and acidic residues" evidence="1">
    <location>
        <begin position="281"/>
        <end position="330"/>
    </location>
</feature>
<sequence>MGKRSHRRSDEQDENNVGCVWGLMRMLYFRRGTKFLLDAKQVSGRHTFREIGDRRHSADKSSDFEETDEDDNKEECSSQHQTVKKLMEDELGKVNLLTKIPNNQVQRRLPNLGDDSALDGGSEHTSKPVRTLNQHSDILASYSSGSVDSQGSKSLNHSEEYDLESVLANFLSEIYRCHGECPHGDCKNKSELCPSLKSLIHKKLNDLNSPHSNLGCEQSQESKGEMLLCENNFLKAAHFKEFKDALEILSSNKDLFLKLLQKPNSRILDNIQKHQNNRLTTKLEPDKSLGRSSFPEESRGSNHELPAKSQGKESKHVFFWRKDKSNRNQKPEITNRPQPASKIVILKPNPGRGVDEIEATNSRYLHQQPCTLQAPEFSGRESSKFSIKEVRRRFKIVTGESKRDRNAIPADNLPRDSHWLKDSVIVVKDSRHLTKGSLPDKAVSNFKNGIKPSTSNKQKQKIDSQSEIIDHKVASTGASIFYEEAKKHLVDMLKDHSQSANHPTAQVSKSLEGMLSLPHYNVSSPRSNHRGKDHLVLSPEEAEVCLVSAGDEKEPAQERSQSQHDTESNAYCTSAAVDQTAVLEEYCMKEDVQGKFSVQKKYQDDLTKALYSLNINGSEYWVGTIYAPDEDTMHVEGIGKLDCSKTICNVQCIPAEQYTDSSLPEILEETEGKDPVQMFMSSPESMIEKLEQQDPKTPEPTKSSKLTDQINEKQEQPSPVSVLDSFDEDANSPDCKRMKQCELHEDFHGALYLTESNNESSLKVFWEDKNIRLDYITLILELSELCAEQNLEVWYLEDELISPCLFEELQNQGGQIDDMKFLFDCICEALTAIQERYFRLSSWLCFLKHDIRTPPVGENLISEVEKYVDDYLQCSFPGTLDQIIKRDLEVQEWMDIRSETEGIVVEIWEFVLDELIDEAVFDLWI</sequence>
<dbReference type="Proteomes" id="UP000729402">
    <property type="component" value="Unassembled WGS sequence"/>
</dbReference>
<dbReference type="PANTHER" id="PTHR47857:SF3">
    <property type="entry name" value="EXPRESSED PROTEIN"/>
    <property type="match status" value="1"/>
</dbReference>
<proteinExistence type="predicted"/>
<feature type="region of interest" description="Disordered" evidence="1">
    <location>
        <begin position="278"/>
        <end position="340"/>
    </location>
</feature>
<reference evidence="4" key="1">
    <citation type="journal article" date="2021" name="bioRxiv">
        <title>Whole Genome Assembly and Annotation of Northern Wild Rice, Zizania palustris L., Supports a Whole Genome Duplication in the Zizania Genus.</title>
        <authorList>
            <person name="Haas M."/>
            <person name="Kono T."/>
            <person name="Macchietto M."/>
            <person name="Millas R."/>
            <person name="McGilp L."/>
            <person name="Shao M."/>
            <person name="Duquette J."/>
            <person name="Hirsch C.N."/>
            <person name="Kimball J."/>
        </authorList>
    </citation>
    <scope>NUCLEOTIDE SEQUENCE</scope>
    <source>
        <tissue evidence="4">Fresh leaf tissue</tissue>
    </source>
</reference>
<accession>A0A8J5WNT0</accession>
<keyword evidence="5" id="KW-1185">Reference proteome</keyword>
<dbReference type="Pfam" id="PF12552">
    <property type="entry name" value="DUF3741"/>
    <property type="match status" value="1"/>
</dbReference>
<feature type="compositionally biased region" description="Acidic residues" evidence="1">
    <location>
        <begin position="64"/>
        <end position="73"/>
    </location>
</feature>
<feature type="compositionally biased region" description="Polar residues" evidence="1">
    <location>
        <begin position="700"/>
        <end position="709"/>
    </location>
</feature>
<feature type="region of interest" description="Disordered" evidence="1">
    <location>
        <begin position="688"/>
        <end position="728"/>
    </location>
</feature>
<protein>
    <recommendedName>
        <fullName evidence="6">DUF4378 domain-containing protein</fullName>
    </recommendedName>
</protein>
<gene>
    <name evidence="4" type="ORF">GUJ93_ZPchr0012g21865</name>
</gene>
<feature type="region of interest" description="Disordered" evidence="1">
    <location>
        <begin position="550"/>
        <end position="569"/>
    </location>
</feature>
<feature type="compositionally biased region" description="Basic and acidic residues" evidence="1">
    <location>
        <begin position="550"/>
        <end position="567"/>
    </location>
</feature>
<evidence type="ECO:0008006" key="6">
    <source>
        <dbReference type="Google" id="ProtNLM"/>
    </source>
</evidence>
<feature type="region of interest" description="Disordered" evidence="1">
    <location>
        <begin position="105"/>
        <end position="133"/>
    </location>
</feature>
<dbReference type="OrthoDB" id="770239at2759"/>
<feature type="domain" description="DUF4378" evidence="3">
    <location>
        <begin position="773"/>
        <end position="918"/>
    </location>
</feature>
<comment type="caution">
    <text evidence="4">The sequence shown here is derived from an EMBL/GenBank/DDBJ whole genome shotgun (WGS) entry which is preliminary data.</text>
</comment>
<evidence type="ECO:0000313" key="4">
    <source>
        <dbReference type="EMBL" id="KAG8092478.1"/>
    </source>
</evidence>
<reference evidence="4" key="2">
    <citation type="submission" date="2021-02" db="EMBL/GenBank/DDBJ databases">
        <authorList>
            <person name="Kimball J.A."/>
            <person name="Haas M.W."/>
            <person name="Macchietto M."/>
            <person name="Kono T."/>
            <person name="Duquette J."/>
            <person name="Shao M."/>
        </authorList>
    </citation>
    <scope>NUCLEOTIDE SEQUENCE</scope>
    <source>
        <tissue evidence="4">Fresh leaf tissue</tissue>
    </source>
</reference>
<evidence type="ECO:0000259" key="3">
    <source>
        <dbReference type="Pfam" id="PF14309"/>
    </source>
</evidence>
<dbReference type="Pfam" id="PF14309">
    <property type="entry name" value="DUF4378"/>
    <property type="match status" value="1"/>
</dbReference>
<feature type="region of interest" description="Disordered" evidence="1">
    <location>
        <begin position="50"/>
        <end position="80"/>
    </location>
</feature>
<name>A0A8J5WNT0_ZIZPA</name>
<evidence type="ECO:0000259" key="2">
    <source>
        <dbReference type="Pfam" id="PF12552"/>
    </source>
</evidence>
<dbReference type="AlphaFoldDB" id="A0A8J5WNT0"/>
<organism evidence="4 5">
    <name type="scientific">Zizania palustris</name>
    <name type="common">Northern wild rice</name>
    <dbReference type="NCBI Taxonomy" id="103762"/>
    <lineage>
        <taxon>Eukaryota</taxon>
        <taxon>Viridiplantae</taxon>
        <taxon>Streptophyta</taxon>
        <taxon>Embryophyta</taxon>
        <taxon>Tracheophyta</taxon>
        <taxon>Spermatophyta</taxon>
        <taxon>Magnoliopsida</taxon>
        <taxon>Liliopsida</taxon>
        <taxon>Poales</taxon>
        <taxon>Poaceae</taxon>
        <taxon>BOP clade</taxon>
        <taxon>Oryzoideae</taxon>
        <taxon>Oryzeae</taxon>
        <taxon>Zizaniinae</taxon>
        <taxon>Zizania</taxon>
    </lineage>
</organism>
<evidence type="ECO:0000313" key="5">
    <source>
        <dbReference type="Proteomes" id="UP000729402"/>
    </source>
</evidence>
<dbReference type="InterPro" id="IPR025486">
    <property type="entry name" value="DUF4378"/>
</dbReference>
<feature type="compositionally biased region" description="Basic and acidic residues" evidence="1">
    <location>
        <begin position="688"/>
        <end position="699"/>
    </location>
</feature>
<dbReference type="InterPro" id="IPR022212">
    <property type="entry name" value="DUF3741"/>
</dbReference>
<evidence type="ECO:0000256" key="1">
    <source>
        <dbReference type="SAM" id="MobiDB-lite"/>
    </source>
</evidence>
<feature type="domain" description="DUF3741" evidence="2">
    <location>
        <begin position="237"/>
        <end position="265"/>
    </location>
</feature>
<dbReference type="EMBL" id="JAAALK010000080">
    <property type="protein sequence ID" value="KAG8092478.1"/>
    <property type="molecule type" value="Genomic_DNA"/>
</dbReference>